<sequence length="332" mass="35776">MITIRQLRYFHALSQTLHFGRAAKQLNISQPALSAQIAQMEAFFGGPLFNRAASGVSLTSDGALVRERAARILAEVGELESLATLGDRLLSRRLRLGIIASVAPYLLPAILRELGHAYPTLECEIRESVTDRLLADLATGRIDCAVVALPIENPGIETIALFDDPFHLALPVAEASRLAVPVPIAALRQERLILLEEGHCLRAQALEICRIADAGEMAGLAATSLTTILRMVSGGLGATLIPQMAIADETSAGGIAILPFQAPTPFRTIALAFRPSTARRRDFDALADLIRRTGSAVPTDASVSDRHDDRKKSRKSRRAVTGQYRDSSGFRG</sequence>
<comment type="similarity">
    <text evidence="1">Belongs to the LysR transcriptional regulatory family.</text>
</comment>
<proteinExistence type="inferred from homology"/>
<evidence type="ECO:0000256" key="3">
    <source>
        <dbReference type="ARBA" id="ARBA00023125"/>
    </source>
</evidence>
<dbReference type="SUPFAM" id="SSF53850">
    <property type="entry name" value="Periplasmic binding protein-like II"/>
    <property type="match status" value="1"/>
</dbReference>
<keyword evidence="3" id="KW-0238">DNA-binding</keyword>
<organism evidence="8">
    <name type="scientific">marine sediment metagenome</name>
    <dbReference type="NCBI Taxonomy" id="412755"/>
    <lineage>
        <taxon>unclassified sequences</taxon>
        <taxon>metagenomes</taxon>
        <taxon>ecological metagenomes</taxon>
    </lineage>
</organism>
<dbReference type="InterPro" id="IPR000847">
    <property type="entry name" value="LysR_HTH_N"/>
</dbReference>
<reference evidence="8" key="1">
    <citation type="journal article" date="2015" name="Nature">
        <title>Complex archaea that bridge the gap between prokaryotes and eukaryotes.</title>
        <authorList>
            <person name="Spang A."/>
            <person name="Saw J.H."/>
            <person name="Jorgensen S.L."/>
            <person name="Zaremba-Niedzwiedzka K."/>
            <person name="Martijn J."/>
            <person name="Lind A.E."/>
            <person name="van Eijk R."/>
            <person name="Schleper C."/>
            <person name="Guy L."/>
            <person name="Ettema T.J."/>
        </authorList>
    </citation>
    <scope>NUCLEOTIDE SEQUENCE</scope>
</reference>
<dbReference type="EMBL" id="LAZR01001390">
    <property type="protein sequence ID" value="KKN45425.1"/>
    <property type="molecule type" value="Genomic_DNA"/>
</dbReference>
<name>A0A0F9QMN8_9ZZZZ</name>
<dbReference type="SUPFAM" id="SSF46785">
    <property type="entry name" value="Winged helix' DNA-binding domain"/>
    <property type="match status" value="1"/>
</dbReference>
<feature type="domain" description="HTH lysR-type" evidence="7">
    <location>
        <begin position="2"/>
        <end position="59"/>
    </location>
</feature>
<keyword evidence="2" id="KW-0805">Transcription regulation</keyword>
<accession>A0A0F9QMN8</accession>
<dbReference type="PANTHER" id="PTHR30346">
    <property type="entry name" value="TRANSCRIPTIONAL DUAL REGULATOR HCAR-RELATED"/>
    <property type="match status" value="1"/>
</dbReference>
<evidence type="ECO:0000256" key="1">
    <source>
        <dbReference type="ARBA" id="ARBA00009437"/>
    </source>
</evidence>
<keyword evidence="4" id="KW-0010">Activator</keyword>
<dbReference type="Pfam" id="PF00126">
    <property type="entry name" value="HTH_1"/>
    <property type="match status" value="1"/>
</dbReference>
<dbReference type="FunFam" id="1.10.10.10:FF:000001">
    <property type="entry name" value="LysR family transcriptional regulator"/>
    <property type="match status" value="1"/>
</dbReference>
<feature type="region of interest" description="Disordered" evidence="6">
    <location>
        <begin position="297"/>
        <end position="332"/>
    </location>
</feature>
<dbReference type="PROSITE" id="PS50931">
    <property type="entry name" value="HTH_LYSR"/>
    <property type="match status" value="1"/>
</dbReference>
<dbReference type="GO" id="GO:0032993">
    <property type="term" value="C:protein-DNA complex"/>
    <property type="evidence" value="ECO:0007669"/>
    <property type="project" value="TreeGrafter"/>
</dbReference>
<dbReference type="PANTHER" id="PTHR30346:SF26">
    <property type="entry name" value="HYDROGEN PEROXIDE-INDUCIBLE GENES ACTIVATOR"/>
    <property type="match status" value="1"/>
</dbReference>
<comment type="caution">
    <text evidence="8">The sequence shown here is derived from an EMBL/GenBank/DDBJ whole genome shotgun (WGS) entry which is preliminary data.</text>
</comment>
<dbReference type="GO" id="GO:0003700">
    <property type="term" value="F:DNA-binding transcription factor activity"/>
    <property type="evidence" value="ECO:0007669"/>
    <property type="project" value="InterPro"/>
</dbReference>
<dbReference type="Gene3D" id="3.40.190.10">
    <property type="entry name" value="Periplasmic binding protein-like II"/>
    <property type="match status" value="2"/>
</dbReference>
<dbReference type="GO" id="GO:0003677">
    <property type="term" value="F:DNA binding"/>
    <property type="evidence" value="ECO:0007669"/>
    <property type="project" value="UniProtKB-KW"/>
</dbReference>
<dbReference type="PRINTS" id="PR00039">
    <property type="entry name" value="HTHLYSR"/>
</dbReference>
<evidence type="ECO:0000259" key="7">
    <source>
        <dbReference type="PROSITE" id="PS50931"/>
    </source>
</evidence>
<dbReference type="Gene3D" id="1.10.10.10">
    <property type="entry name" value="Winged helix-like DNA-binding domain superfamily/Winged helix DNA-binding domain"/>
    <property type="match status" value="1"/>
</dbReference>
<protein>
    <recommendedName>
        <fullName evidence="7">HTH lysR-type domain-containing protein</fullName>
    </recommendedName>
</protein>
<dbReference type="CDD" id="cd08411">
    <property type="entry name" value="PBP2_OxyR"/>
    <property type="match status" value="1"/>
</dbReference>
<evidence type="ECO:0000256" key="2">
    <source>
        <dbReference type="ARBA" id="ARBA00023015"/>
    </source>
</evidence>
<gene>
    <name evidence="8" type="ORF">LCGC14_0683050</name>
</gene>
<dbReference type="InterPro" id="IPR005119">
    <property type="entry name" value="LysR_subst-bd"/>
</dbReference>
<evidence type="ECO:0000256" key="5">
    <source>
        <dbReference type="ARBA" id="ARBA00023163"/>
    </source>
</evidence>
<evidence type="ECO:0000313" key="8">
    <source>
        <dbReference type="EMBL" id="KKN45425.1"/>
    </source>
</evidence>
<dbReference type="InterPro" id="IPR036388">
    <property type="entry name" value="WH-like_DNA-bd_sf"/>
</dbReference>
<dbReference type="InterPro" id="IPR036390">
    <property type="entry name" value="WH_DNA-bd_sf"/>
</dbReference>
<evidence type="ECO:0000256" key="6">
    <source>
        <dbReference type="SAM" id="MobiDB-lite"/>
    </source>
</evidence>
<dbReference type="AlphaFoldDB" id="A0A0F9QMN8"/>
<dbReference type="Pfam" id="PF03466">
    <property type="entry name" value="LysR_substrate"/>
    <property type="match status" value="1"/>
</dbReference>
<keyword evidence="5" id="KW-0804">Transcription</keyword>
<evidence type="ECO:0000256" key="4">
    <source>
        <dbReference type="ARBA" id="ARBA00023159"/>
    </source>
</evidence>